<name>A0A6J6EDX9_9ZZZZ</name>
<organism evidence="2">
    <name type="scientific">freshwater metagenome</name>
    <dbReference type="NCBI Taxonomy" id="449393"/>
    <lineage>
        <taxon>unclassified sequences</taxon>
        <taxon>metagenomes</taxon>
        <taxon>ecological metagenomes</taxon>
    </lineage>
</organism>
<dbReference type="AlphaFoldDB" id="A0A6J6EDX9"/>
<dbReference type="EMBL" id="CAEZTO010000013">
    <property type="protein sequence ID" value="CAB4573434.1"/>
    <property type="molecule type" value="Genomic_DNA"/>
</dbReference>
<gene>
    <name evidence="1" type="ORF">UFOPK1503_00935</name>
    <name evidence="2" type="ORF">UFOPK1693_00879</name>
</gene>
<accession>A0A6J6EDX9</accession>
<reference evidence="2" key="1">
    <citation type="submission" date="2020-05" db="EMBL/GenBank/DDBJ databases">
        <authorList>
            <person name="Chiriac C."/>
            <person name="Salcher M."/>
            <person name="Ghai R."/>
            <person name="Kavagutti S V."/>
        </authorList>
    </citation>
    <scope>NUCLEOTIDE SEQUENCE</scope>
</reference>
<dbReference type="InterPro" id="IPR021456">
    <property type="entry name" value="DUF3107"/>
</dbReference>
<sequence>MEVRIGIKDSGREISLESPLDSKGVQAAIKQGMSDGTIELTDNKGKLFIVPASSVAFVEIGSEDSRRVGFIS</sequence>
<dbReference type="EMBL" id="CAEZST010000016">
    <property type="protein sequence ID" value="CAB4549522.1"/>
    <property type="molecule type" value="Genomic_DNA"/>
</dbReference>
<protein>
    <submittedName>
        <fullName evidence="2">Unannotated protein</fullName>
    </submittedName>
</protein>
<proteinExistence type="predicted"/>
<evidence type="ECO:0000313" key="2">
    <source>
        <dbReference type="EMBL" id="CAB4573434.1"/>
    </source>
</evidence>
<dbReference type="Pfam" id="PF11305">
    <property type="entry name" value="DUF3107"/>
    <property type="match status" value="1"/>
</dbReference>
<evidence type="ECO:0000313" key="1">
    <source>
        <dbReference type="EMBL" id="CAB4549522.1"/>
    </source>
</evidence>